<feature type="transmembrane region" description="Helical" evidence="2">
    <location>
        <begin position="235"/>
        <end position="254"/>
    </location>
</feature>
<gene>
    <name evidence="3" type="ORF">JOF53_004127</name>
</gene>
<evidence type="ECO:0000313" key="4">
    <source>
        <dbReference type="Proteomes" id="UP001519363"/>
    </source>
</evidence>
<reference evidence="3 4" key="1">
    <citation type="submission" date="2021-03" db="EMBL/GenBank/DDBJ databases">
        <title>Sequencing the genomes of 1000 actinobacteria strains.</title>
        <authorList>
            <person name="Klenk H.-P."/>
        </authorList>
    </citation>
    <scope>NUCLEOTIDE SEQUENCE [LARGE SCALE GENOMIC DNA]</scope>
    <source>
        <strain evidence="3 4">DSM 44580</strain>
    </source>
</reference>
<evidence type="ECO:0000313" key="3">
    <source>
        <dbReference type="EMBL" id="MBP2475255.1"/>
    </source>
</evidence>
<organism evidence="3 4">
    <name type="scientific">Crossiella equi</name>
    <dbReference type="NCBI Taxonomy" id="130796"/>
    <lineage>
        <taxon>Bacteria</taxon>
        <taxon>Bacillati</taxon>
        <taxon>Actinomycetota</taxon>
        <taxon>Actinomycetes</taxon>
        <taxon>Pseudonocardiales</taxon>
        <taxon>Pseudonocardiaceae</taxon>
        <taxon>Crossiella</taxon>
    </lineage>
</organism>
<evidence type="ECO:0000256" key="2">
    <source>
        <dbReference type="SAM" id="Phobius"/>
    </source>
</evidence>
<comment type="caution">
    <text evidence="3">The sequence shown here is derived from an EMBL/GenBank/DDBJ whole genome shotgun (WGS) entry which is preliminary data.</text>
</comment>
<dbReference type="PANTHER" id="PTHR35007:SF4">
    <property type="entry name" value="CONSERVED TRANSMEMBRANE PROTEIN-RELATED"/>
    <property type="match status" value="1"/>
</dbReference>
<sequence length="296" mass="30543">MTALAALLLAAALLTWPRGSAHRLASLRPRPPRQLRGTRFWLVLPATAATLLAGIGGLFAAGALTLTLHRWHRRGQQVRTRLRTTTAQADALHLVVAQLRTGADPATAATAVAADAAPAIARELTALATAARLGADPVAARPDSGPGASSRWKVPAGTGFVLERDGTGRGADPVCTPGRAAASPDAVSGRLLRAWRIAREHGVPLAELLDAQRRDLEQRARFASQVHARLAGPRATAAVLAVLPLVALGLGEVMRAAPLHVLTSTAAGQVLLVAGVVLVCAGLEWSARLAGRVGAA</sequence>
<dbReference type="PANTHER" id="PTHR35007">
    <property type="entry name" value="INTEGRAL MEMBRANE PROTEIN-RELATED"/>
    <property type="match status" value="1"/>
</dbReference>
<keyword evidence="4" id="KW-1185">Reference proteome</keyword>
<keyword evidence="2" id="KW-1133">Transmembrane helix</keyword>
<feature type="region of interest" description="Disordered" evidence="1">
    <location>
        <begin position="162"/>
        <end position="181"/>
    </location>
</feature>
<proteinExistence type="predicted"/>
<keyword evidence="2" id="KW-0812">Transmembrane</keyword>
<accession>A0ABS5AHU7</accession>
<name>A0ABS5AHU7_9PSEU</name>
<protein>
    <submittedName>
        <fullName evidence="3">Tight adherence protein B</fullName>
    </submittedName>
</protein>
<dbReference type="EMBL" id="JAGIOO010000001">
    <property type="protein sequence ID" value="MBP2475255.1"/>
    <property type="molecule type" value="Genomic_DNA"/>
</dbReference>
<evidence type="ECO:0000256" key="1">
    <source>
        <dbReference type="SAM" id="MobiDB-lite"/>
    </source>
</evidence>
<keyword evidence="2" id="KW-0472">Membrane</keyword>
<feature type="transmembrane region" description="Helical" evidence="2">
    <location>
        <begin position="40"/>
        <end position="66"/>
    </location>
</feature>
<dbReference type="RefSeq" id="WP_245372825.1">
    <property type="nucleotide sequence ID" value="NZ_JAGIOO010000001.1"/>
</dbReference>
<feature type="transmembrane region" description="Helical" evidence="2">
    <location>
        <begin position="266"/>
        <end position="285"/>
    </location>
</feature>
<dbReference type="Proteomes" id="UP001519363">
    <property type="component" value="Unassembled WGS sequence"/>
</dbReference>